<dbReference type="InterPro" id="IPR001650">
    <property type="entry name" value="Helicase_C-like"/>
</dbReference>
<reference evidence="17" key="1">
    <citation type="submission" date="2019-02" db="EMBL/GenBank/DDBJ databases">
        <authorList>
            <person name="Gruber-Vodicka R. H."/>
            <person name="Seah K. B. B."/>
        </authorList>
    </citation>
    <scope>NUCLEOTIDE SEQUENCE</scope>
    <source>
        <strain evidence="17">BECK_DK161</strain>
        <strain evidence="16">BECK_DK47</strain>
    </source>
</reference>
<proteinExistence type="inferred from homology"/>
<dbReference type="GO" id="GO:0003724">
    <property type="term" value="F:RNA helicase activity"/>
    <property type="evidence" value="ECO:0007669"/>
    <property type="project" value="UniProtKB-EC"/>
</dbReference>
<evidence type="ECO:0000256" key="3">
    <source>
        <dbReference type="ARBA" id="ARBA00022741"/>
    </source>
</evidence>
<dbReference type="PROSITE" id="PS51194">
    <property type="entry name" value="HELICASE_CTER"/>
    <property type="match status" value="1"/>
</dbReference>
<dbReference type="SMART" id="SM00490">
    <property type="entry name" value="HELICc"/>
    <property type="match status" value="1"/>
</dbReference>
<dbReference type="CDD" id="cd00268">
    <property type="entry name" value="DEADc"/>
    <property type="match status" value="1"/>
</dbReference>
<dbReference type="EMBL" id="CAADEY010000041">
    <property type="protein sequence ID" value="VFJ53881.1"/>
    <property type="molecule type" value="Genomic_DNA"/>
</dbReference>
<evidence type="ECO:0000256" key="9">
    <source>
        <dbReference type="ARBA" id="ARBA00074363"/>
    </source>
</evidence>
<dbReference type="InterPro" id="IPR000629">
    <property type="entry name" value="RNA-helicase_DEAD-box_CS"/>
</dbReference>
<dbReference type="GO" id="GO:0016787">
    <property type="term" value="F:hydrolase activity"/>
    <property type="evidence" value="ECO:0007669"/>
    <property type="project" value="UniProtKB-KW"/>
</dbReference>
<dbReference type="GO" id="GO:0042255">
    <property type="term" value="P:ribosome assembly"/>
    <property type="evidence" value="ECO:0007669"/>
    <property type="project" value="UniProtKB-ARBA"/>
</dbReference>
<dbReference type="GO" id="GO:0005829">
    <property type="term" value="C:cytosol"/>
    <property type="evidence" value="ECO:0007669"/>
    <property type="project" value="TreeGrafter"/>
</dbReference>
<dbReference type="FunFam" id="3.40.50.300:FF:000468">
    <property type="entry name" value="ATP-dependent RNA helicase RhlE"/>
    <property type="match status" value="1"/>
</dbReference>
<dbReference type="GO" id="GO:0009266">
    <property type="term" value="P:response to temperature stimulus"/>
    <property type="evidence" value="ECO:0007669"/>
    <property type="project" value="UniProtKB-ARBA"/>
</dbReference>
<evidence type="ECO:0000313" key="16">
    <source>
        <dbReference type="EMBL" id="VFJ47259.1"/>
    </source>
</evidence>
<feature type="compositionally biased region" description="Basic residues" evidence="12">
    <location>
        <begin position="406"/>
        <end position="422"/>
    </location>
</feature>
<evidence type="ECO:0000256" key="12">
    <source>
        <dbReference type="SAM" id="MobiDB-lite"/>
    </source>
</evidence>
<organism evidence="17">
    <name type="scientific">Candidatus Kentrum sp. DK</name>
    <dbReference type="NCBI Taxonomy" id="2126562"/>
    <lineage>
        <taxon>Bacteria</taxon>
        <taxon>Pseudomonadati</taxon>
        <taxon>Pseudomonadota</taxon>
        <taxon>Gammaproteobacteria</taxon>
        <taxon>Candidatus Kentrum</taxon>
    </lineage>
</organism>
<gene>
    <name evidence="16" type="ORF">BECKDK2373B_GA0170837_101627</name>
    <name evidence="17" type="ORF">BECKDK2373C_GA0170839_10416</name>
</gene>
<dbReference type="SMART" id="SM00487">
    <property type="entry name" value="DEXDc"/>
    <property type="match status" value="1"/>
</dbReference>
<evidence type="ECO:0000256" key="7">
    <source>
        <dbReference type="ARBA" id="ARBA00038437"/>
    </source>
</evidence>
<dbReference type="EMBL" id="CAADEX010000016">
    <property type="protein sequence ID" value="VFJ47259.1"/>
    <property type="molecule type" value="Genomic_DNA"/>
</dbReference>
<comment type="similarity">
    <text evidence="7 11">Belongs to the DEAD box helicase family.</text>
</comment>
<feature type="domain" description="Helicase ATP-binding" evidence="13">
    <location>
        <begin position="32"/>
        <end position="208"/>
    </location>
</feature>
<dbReference type="SUPFAM" id="SSF52540">
    <property type="entry name" value="P-loop containing nucleoside triphosphate hydrolases"/>
    <property type="match status" value="1"/>
</dbReference>
<dbReference type="PROSITE" id="PS00039">
    <property type="entry name" value="DEAD_ATP_HELICASE"/>
    <property type="match status" value="1"/>
</dbReference>
<dbReference type="Gene3D" id="3.40.50.300">
    <property type="entry name" value="P-loop containing nucleotide triphosphate hydrolases"/>
    <property type="match status" value="2"/>
</dbReference>
<dbReference type="InterPro" id="IPR050079">
    <property type="entry name" value="DEAD_box_RNA_helicase"/>
</dbReference>
<sequence length="422" mass="46964">MPFTTLGLSAELVRAVTDRGYQEPSPIQQQAIPVILEGKDLMAGAQTGTGKTAAFTLPLLQRLSEKTEDTGGKPQIRALVITPTRELAAQVNESVRAYGKYLPFRSVELFGGVDIRPQITALRRGVDIVVATPGRLLDHARQGTLDLFHVEILVLDEADRMLDMGFIPDVRKIMTLVPRQRQGLLFFATFSEDMRQLAKTFLRTPVLIEVTQRNTVKDSIAQSVHPVDRQRKAELLSFLIGSQNWQRVLVFTKTKHAANRLSQQLERGGIRATAIHSNKTQKARTRALESFKAGSVRVLVATDIAARGLDIEQIPHVVNFELPHVSEDYIHRIGRTGRAGNEGKAVSLVCADEQKLLRSIEYLLKYEIPKEIIPGYEPTVPLQSEPVRFGQGISQSRGRISPSAGKSRRRSSVPMRHGSRIH</sequence>
<feature type="short sequence motif" description="Q motif" evidence="10">
    <location>
        <begin position="1"/>
        <end position="29"/>
    </location>
</feature>
<evidence type="ECO:0000256" key="6">
    <source>
        <dbReference type="ARBA" id="ARBA00022840"/>
    </source>
</evidence>
<evidence type="ECO:0000256" key="4">
    <source>
        <dbReference type="ARBA" id="ARBA00022801"/>
    </source>
</evidence>
<evidence type="ECO:0000256" key="1">
    <source>
        <dbReference type="ARBA" id="ARBA00012552"/>
    </source>
</evidence>
<dbReference type="Pfam" id="PF00271">
    <property type="entry name" value="Helicase_C"/>
    <property type="match status" value="1"/>
</dbReference>
<keyword evidence="3 11" id="KW-0547">Nucleotide-binding</keyword>
<dbReference type="InterPro" id="IPR044742">
    <property type="entry name" value="DEAD/DEAH_RhlB"/>
</dbReference>
<evidence type="ECO:0000256" key="2">
    <source>
        <dbReference type="ARBA" id="ARBA00022490"/>
    </source>
</evidence>
<feature type="domain" description="Helicase C-terminal" evidence="14">
    <location>
        <begin position="234"/>
        <end position="388"/>
    </location>
</feature>
<dbReference type="PANTHER" id="PTHR47959:SF13">
    <property type="entry name" value="ATP-DEPENDENT RNA HELICASE RHLE"/>
    <property type="match status" value="1"/>
</dbReference>
<name>A0A450SK27_9GAMM</name>
<evidence type="ECO:0000256" key="5">
    <source>
        <dbReference type="ARBA" id="ARBA00022806"/>
    </source>
</evidence>
<keyword evidence="4 11" id="KW-0378">Hydrolase</keyword>
<keyword evidence="5 11" id="KW-0347">Helicase</keyword>
<evidence type="ECO:0000259" key="14">
    <source>
        <dbReference type="PROSITE" id="PS51194"/>
    </source>
</evidence>
<dbReference type="GO" id="GO:0005524">
    <property type="term" value="F:ATP binding"/>
    <property type="evidence" value="ECO:0007669"/>
    <property type="project" value="UniProtKB-KW"/>
</dbReference>
<evidence type="ECO:0000259" key="13">
    <source>
        <dbReference type="PROSITE" id="PS51192"/>
    </source>
</evidence>
<dbReference type="CDD" id="cd18787">
    <property type="entry name" value="SF2_C_DEAD"/>
    <property type="match status" value="1"/>
</dbReference>
<feature type="domain" description="DEAD-box RNA helicase Q" evidence="15">
    <location>
        <begin position="1"/>
        <end position="29"/>
    </location>
</feature>
<evidence type="ECO:0000256" key="10">
    <source>
        <dbReference type="PROSITE-ProRule" id="PRU00552"/>
    </source>
</evidence>
<dbReference type="Pfam" id="PF00270">
    <property type="entry name" value="DEAD"/>
    <property type="match status" value="1"/>
</dbReference>
<dbReference type="PROSITE" id="PS51192">
    <property type="entry name" value="HELICASE_ATP_BIND_1"/>
    <property type="match status" value="1"/>
</dbReference>
<evidence type="ECO:0000256" key="11">
    <source>
        <dbReference type="RuleBase" id="RU000492"/>
    </source>
</evidence>
<dbReference type="PROSITE" id="PS51195">
    <property type="entry name" value="Q_MOTIF"/>
    <property type="match status" value="1"/>
</dbReference>
<feature type="region of interest" description="Disordered" evidence="12">
    <location>
        <begin position="391"/>
        <end position="422"/>
    </location>
</feature>
<evidence type="ECO:0000256" key="8">
    <source>
        <dbReference type="ARBA" id="ARBA00047984"/>
    </source>
</evidence>
<protein>
    <recommendedName>
        <fullName evidence="9">DEAD-box ATP-dependent RNA helicase RhpA</fullName>
        <ecNumber evidence="1">3.6.4.13</ecNumber>
    </recommendedName>
</protein>
<dbReference type="FunFam" id="3.40.50.300:FF:000108">
    <property type="entry name" value="ATP-dependent RNA helicase RhlE"/>
    <property type="match status" value="1"/>
</dbReference>
<dbReference type="InterPro" id="IPR011545">
    <property type="entry name" value="DEAD/DEAH_box_helicase_dom"/>
</dbReference>
<dbReference type="InterPro" id="IPR014014">
    <property type="entry name" value="RNA_helicase_DEAD_Q_motif"/>
</dbReference>
<evidence type="ECO:0000259" key="15">
    <source>
        <dbReference type="PROSITE" id="PS51195"/>
    </source>
</evidence>
<dbReference type="InterPro" id="IPR027417">
    <property type="entry name" value="P-loop_NTPase"/>
</dbReference>
<evidence type="ECO:0000313" key="17">
    <source>
        <dbReference type="EMBL" id="VFJ53881.1"/>
    </source>
</evidence>
<dbReference type="EC" id="3.6.4.13" evidence="1"/>
<dbReference type="AlphaFoldDB" id="A0A450SK27"/>
<dbReference type="PANTHER" id="PTHR47959">
    <property type="entry name" value="ATP-DEPENDENT RNA HELICASE RHLE-RELATED"/>
    <property type="match status" value="1"/>
</dbReference>
<keyword evidence="6 11" id="KW-0067">ATP-binding</keyword>
<accession>A0A450SK27</accession>
<dbReference type="GO" id="GO:0003676">
    <property type="term" value="F:nucleic acid binding"/>
    <property type="evidence" value="ECO:0007669"/>
    <property type="project" value="InterPro"/>
</dbReference>
<keyword evidence="2" id="KW-0963">Cytoplasm</keyword>
<dbReference type="InterPro" id="IPR014001">
    <property type="entry name" value="Helicase_ATP-bd"/>
</dbReference>
<comment type="catalytic activity">
    <reaction evidence="8">
        <text>ATP + H2O = ADP + phosphate + H(+)</text>
        <dbReference type="Rhea" id="RHEA:13065"/>
        <dbReference type="ChEBI" id="CHEBI:15377"/>
        <dbReference type="ChEBI" id="CHEBI:15378"/>
        <dbReference type="ChEBI" id="CHEBI:30616"/>
        <dbReference type="ChEBI" id="CHEBI:43474"/>
        <dbReference type="ChEBI" id="CHEBI:456216"/>
        <dbReference type="EC" id="3.6.4.13"/>
    </reaction>
</comment>